<sequence>MNHPPRNLTMRDKENAVTERTRSIIGSRWKGGWVKGPFLHGQIAVWQRGWENIRHADFVSADRKVCICQNVGPMRKPVS</sequence>
<reference evidence="1" key="1">
    <citation type="submission" date="2023-06" db="EMBL/GenBank/DDBJ databases">
        <authorList>
            <person name="Delattre M."/>
        </authorList>
    </citation>
    <scope>NUCLEOTIDE SEQUENCE</scope>
    <source>
        <strain evidence="1">AF72</strain>
    </source>
</reference>
<gene>
    <name evidence="1" type="ORF">MSPICULIGERA_LOCUS5496</name>
</gene>
<protein>
    <submittedName>
        <fullName evidence="1">Uncharacterized protein</fullName>
    </submittedName>
</protein>
<accession>A0AA36CDC1</accession>
<keyword evidence="2" id="KW-1185">Reference proteome</keyword>
<dbReference type="AlphaFoldDB" id="A0AA36CDC1"/>
<name>A0AA36CDC1_9BILA</name>
<comment type="caution">
    <text evidence="1">The sequence shown here is derived from an EMBL/GenBank/DDBJ whole genome shotgun (WGS) entry which is preliminary data.</text>
</comment>
<dbReference type="Proteomes" id="UP001177023">
    <property type="component" value="Unassembled WGS sequence"/>
</dbReference>
<organism evidence="1 2">
    <name type="scientific">Mesorhabditis spiculigera</name>
    <dbReference type="NCBI Taxonomy" id="96644"/>
    <lineage>
        <taxon>Eukaryota</taxon>
        <taxon>Metazoa</taxon>
        <taxon>Ecdysozoa</taxon>
        <taxon>Nematoda</taxon>
        <taxon>Chromadorea</taxon>
        <taxon>Rhabditida</taxon>
        <taxon>Rhabditina</taxon>
        <taxon>Rhabditomorpha</taxon>
        <taxon>Rhabditoidea</taxon>
        <taxon>Rhabditidae</taxon>
        <taxon>Mesorhabditinae</taxon>
        <taxon>Mesorhabditis</taxon>
    </lineage>
</organism>
<evidence type="ECO:0000313" key="1">
    <source>
        <dbReference type="EMBL" id="CAJ0566916.1"/>
    </source>
</evidence>
<evidence type="ECO:0000313" key="2">
    <source>
        <dbReference type="Proteomes" id="UP001177023"/>
    </source>
</evidence>
<feature type="non-terminal residue" evidence="1">
    <location>
        <position position="79"/>
    </location>
</feature>
<proteinExistence type="predicted"/>
<dbReference type="EMBL" id="CATQJA010001355">
    <property type="protein sequence ID" value="CAJ0566916.1"/>
    <property type="molecule type" value="Genomic_DNA"/>
</dbReference>